<dbReference type="InterPro" id="IPR018247">
    <property type="entry name" value="EF_Hand_1_Ca_BS"/>
</dbReference>
<evidence type="ECO:0000313" key="8">
    <source>
        <dbReference type="EMBL" id="CAB3219862.1"/>
    </source>
</evidence>
<dbReference type="PROSITE" id="PS00019">
    <property type="entry name" value="ACTININ_1"/>
    <property type="match status" value="1"/>
</dbReference>
<dbReference type="GO" id="GO:0005509">
    <property type="term" value="F:calcium ion binding"/>
    <property type="evidence" value="ECO:0007669"/>
    <property type="project" value="InterPro"/>
</dbReference>
<feature type="domain" description="EF-hand" evidence="7">
    <location>
        <begin position="785"/>
        <end position="820"/>
    </location>
</feature>
<keyword evidence="2" id="KW-0479">Metal-binding</keyword>
<dbReference type="PROSITE" id="PS50222">
    <property type="entry name" value="EF_HAND_2"/>
    <property type="match status" value="2"/>
</dbReference>
<organism evidence="8">
    <name type="scientific">Phallusia mammillata</name>
    <dbReference type="NCBI Taxonomy" id="59560"/>
    <lineage>
        <taxon>Eukaryota</taxon>
        <taxon>Metazoa</taxon>
        <taxon>Chordata</taxon>
        <taxon>Tunicata</taxon>
        <taxon>Ascidiacea</taxon>
        <taxon>Phlebobranchia</taxon>
        <taxon>Ascidiidae</taxon>
        <taxon>Phallusia</taxon>
    </lineage>
</organism>
<reference evidence="8" key="1">
    <citation type="submission" date="2020-04" db="EMBL/GenBank/DDBJ databases">
        <authorList>
            <person name="Neveu A P."/>
        </authorList>
    </citation>
    <scope>NUCLEOTIDE SEQUENCE</scope>
    <source>
        <tissue evidence="8">Whole embryo</tissue>
    </source>
</reference>
<dbReference type="Pfam" id="PF00435">
    <property type="entry name" value="Spectrin"/>
    <property type="match status" value="4"/>
</dbReference>
<dbReference type="Gene3D" id="1.10.418.10">
    <property type="entry name" value="Calponin-like domain"/>
    <property type="match status" value="2"/>
</dbReference>
<dbReference type="EMBL" id="LR782693">
    <property type="protein sequence ID" value="CAB3219862.1"/>
    <property type="molecule type" value="mRNA"/>
</dbReference>
<dbReference type="SMART" id="SM00054">
    <property type="entry name" value="EFh"/>
    <property type="match status" value="2"/>
</dbReference>
<feature type="domain" description="Calponin-homology (CH)" evidence="6">
    <location>
        <begin position="140"/>
        <end position="246"/>
    </location>
</feature>
<dbReference type="CDD" id="cd00051">
    <property type="entry name" value="EFh"/>
    <property type="match status" value="1"/>
</dbReference>
<dbReference type="Gene3D" id="1.10.238.10">
    <property type="entry name" value="EF-hand"/>
    <property type="match status" value="2"/>
</dbReference>
<feature type="domain" description="Calponin-homology (CH)" evidence="6">
    <location>
        <begin position="27"/>
        <end position="131"/>
    </location>
</feature>
<dbReference type="PROSITE" id="PS50021">
    <property type="entry name" value="CH"/>
    <property type="match status" value="2"/>
</dbReference>
<dbReference type="FunFam" id="1.20.58.60:FF:000004">
    <property type="entry name" value="Actinin alpha 1"/>
    <property type="match status" value="1"/>
</dbReference>
<dbReference type="InterPro" id="IPR014837">
    <property type="entry name" value="EF-hand_Ca_insen"/>
</dbReference>
<dbReference type="AlphaFoldDB" id="A0A6F9D6I4"/>
<dbReference type="Pfam" id="PF00307">
    <property type="entry name" value="CH"/>
    <property type="match status" value="2"/>
</dbReference>
<sequence>MEQQTEDYMQQEEGWDREGLLDPAWERQQRKTFTAWCNSHLRKAGTSIDTIEDDFRNGLKLMLLLEVISGERLPKPDRGKMRFHKIANVNKALDFIASKGVRLVSIGAEEIVDGNAKMTLGMIWTIILRFAIQDISVEESSAKEGLLLWCQRKTAPYKNVNVQNFHMSWKDGLAFCALIHRHRPDLIDYDKLRKDDPLTNLQTAFEVAEKHLDIPQMLDAQELVDMAKPDERAVMTYVSCYYHAFSGAKKAETAANRILKVLGVNQDNERLMDEYERLASDLLEWIARMRPWLEDRTTDNTMEGVQKKLDDFRDYRRYQKPPKTDDKGKLESAYNTLQTKLRLSNRPAFMPSEGKLVSDISNAWKGLEGAEKGYEEWLISEMRRLERLDHLAKKFYHKAGIHEAWAKGKNEMLLSDDYKGCTLMELKALMKKHEAFESDLAAHQDRVEQIATIATELNQLNYHDSNVVNARCEAICDHWDVLGTSTHARLSALENMEQILESLEQQHLEFAKRAAPFNNWMEGAMEDLEDMFIVHTIEEIRNLIESHEKFKSTMPQAQKEKESILAIDENIKKIQRQYSLKPATTVNIYTSITPEELDQKWNKIQDMGPVRDRLLQQEFAKQQTHERLRLQFGTLANELGDWFTAANVDLTKVALEMKGSLEQVHEELLGFRRMVEERQPKVDELEGYHQACQGELVFGNDHSKYTMEHIRVGFEQLKATIATTINEVENQILMRDAKGLTQDQMNEFRSSFNHFDRDQSGLLNGDEFNGCLTSLGYEVDRKTEKGEAEFQRIMALVDPTGTGTVTFQSFIEFMTRESTDSDTAEQVIESFRILAGDKPYITADELRRELPPDQAEYCISRMSSYNSADAPPNALDYQSFSTALYGESDL</sequence>
<keyword evidence="5" id="KW-0009">Actin-binding</keyword>
<dbReference type="SMART" id="SM01184">
    <property type="entry name" value="efhand_Ca_insen"/>
    <property type="match status" value="1"/>
</dbReference>
<dbReference type="PROSITE" id="PS00018">
    <property type="entry name" value="EF_HAND_1"/>
    <property type="match status" value="1"/>
</dbReference>
<proteinExistence type="evidence at transcript level"/>
<dbReference type="InterPro" id="IPR001715">
    <property type="entry name" value="CH_dom"/>
</dbReference>
<dbReference type="InterPro" id="IPR002048">
    <property type="entry name" value="EF_hand_dom"/>
</dbReference>
<comment type="similarity">
    <text evidence="1">Belongs to the alpha-actinin family.</text>
</comment>
<accession>A0A6F9D6I4</accession>
<dbReference type="FunFam" id="1.10.238.10:FF:000004">
    <property type="entry name" value="Actinin alpha 1"/>
    <property type="match status" value="1"/>
</dbReference>
<dbReference type="CDD" id="cd00176">
    <property type="entry name" value="SPEC"/>
    <property type="match status" value="2"/>
</dbReference>
<gene>
    <name evidence="8" type="primary">Actn2-001</name>
</gene>
<dbReference type="CDD" id="cd21216">
    <property type="entry name" value="CH_ACTN_rpt2"/>
    <property type="match status" value="1"/>
</dbReference>
<dbReference type="InterPro" id="IPR011992">
    <property type="entry name" value="EF-hand-dom_pair"/>
</dbReference>
<dbReference type="InterPro" id="IPR018159">
    <property type="entry name" value="Spectrin/alpha-actinin"/>
</dbReference>
<dbReference type="CDD" id="cd21214">
    <property type="entry name" value="CH_ACTN_rpt1"/>
    <property type="match status" value="1"/>
</dbReference>
<dbReference type="InterPro" id="IPR036872">
    <property type="entry name" value="CH_dom_sf"/>
</dbReference>
<evidence type="ECO:0000256" key="4">
    <source>
        <dbReference type="ARBA" id="ARBA00022837"/>
    </source>
</evidence>
<dbReference type="FunFam" id="1.20.58.60:FF:000005">
    <property type="entry name" value="Actinin alpha 1"/>
    <property type="match status" value="1"/>
</dbReference>
<evidence type="ECO:0000256" key="3">
    <source>
        <dbReference type="ARBA" id="ARBA00022737"/>
    </source>
</evidence>
<dbReference type="SMART" id="SM00150">
    <property type="entry name" value="SPEC"/>
    <property type="match status" value="3"/>
</dbReference>
<evidence type="ECO:0000259" key="7">
    <source>
        <dbReference type="PROSITE" id="PS50222"/>
    </source>
</evidence>
<dbReference type="SUPFAM" id="SSF46966">
    <property type="entry name" value="Spectrin repeat"/>
    <property type="match status" value="4"/>
</dbReference>
<keyword evidence="4" id="KW-0106">Calcium</keyword>
<dbReference type="PANTHER" id="PTHR11915">
    <property type="entry name" value="SPECTRIN/FILAMIN RELATED CYTOSKELETAL PROTEIN"/>
    <property type="match status" value="1"/>
</dbReference>
<dbReference type="PROSITE" id="PS00020">
    <property type="entry name" value="ACTININ_2"/>
    <property type="match status" value="1"/>
</dbReference>
<dbReference type="SMART" id="SM00033">
    <property type="entry name" value="CH"/>
    <property type="match status" value="2"/>
</dbReference>
<evidence type="ECO:0000259" key="6">
    <source>
        <dbReference type="PROSITE" id="PS50021"/>
    </source>
</evidence>
<evidence type="ECO:0000256" key="2">
    <source>
        <dbReference type="ARBA" id="ARBA00022723"/>
    </source>
</evidence>
<dbReference type="Pfam" id="PF08726">
    <property type="entry name" value="EFhand_Ca_insen"/>
    <property type="match status" value="1"/>
</dbReference>
<feature type="domain" description="EF-hand" evidence="7">
    <location>
        <begin position="743"/>
        <end position="778"/>
    </location>
</feature>
<dbReference type="InterPro" id="IPR001589">
    <property type="entry name" value="Actinin_actin-bd_CS"/>
</dbReference>
<dbReference type="SUPFAM" id="SSF47473">
    <property type="entry name" value="EF-hand"/>
    <property type="match status" value="1"/>
</dbReference>
<keyword evidence="3" id="KW-0677">Repeat</keyword>
<name>A0A6F9D6I4_9ASCI</name>
<dbReference type="InterPro" id="IPR002017">
    <property type="entry name" value="Spectrin_repeat"/>
</dbReference>
<dbReference type="FunFam" id="1.10.418.10:FF:000001">
    <property type="entry name" value="Actinin alpha 1"/>
    <property type="match status" value="1"/>
</dbReference>
<evidence type="ECO:0000256" key="1">
    <source>
        <dbReference type="ARBA" id="ARBA00010255"/>
    </source>
</evidence>
<dbReference type="GO" id="GO:0003779">
    <property type="term" value="F:actin binding"/>
    <property type="evidence" value="ECO:0007669"/>
    <property type="project" value="UniProtKB-KW"/>
</dbReference>
<dbReference type="FunFam" id="1.10.418.10:FF:000005">
    <property type="entry name" value="Actinin alpha 4"/>
    <property type="match status" value="1"/>
</dbReference>
<protein>
    <submittedName>
        <fullName evidence="8">Alpha-actinin-2</fullName>
    </submittedName>
</protein>
<dbReference type="SUPFAM" id="SSF47576">
    <property type="entry name" value="Calponin-homology domain, CH-domain"/>
    <property type="match status" value="1"/>
</dbReference>
<dbReference type="Gene3D" id="1.20.58.60">
    <property type="match status" value="4"/>
</dbReference>
<evidence type="ECO:0000256" key="5">
    <source>
        <dbReference type="ARBA" id="ARBA00023203"/>
    </source>
</evidence>